<evidence type="ECO:0000313" key="10">
    <source>
        <dbReference type="EMBL" id="PIP04634.1"/>
    </source>
</evidence>
<evidence type="ECO:0000256" key="6">
    <source>
        <dbReference type="ARBA" id="ARBA00023136"/>
    </source>
</evidence>
<evidence type="ECO:0000313" key="11">
    <source>
        <dbReference type="Proteomes" id="UP000231388"/>
    </source>
</evidence>
<comment type="subcellular location">
    <subcellularLocation>
        <location evidence="1">Cell membrane</location>
        <topology evidence="1">Multi-pass membrane protein</topology>
    </subcellularLocation>
</comment>
<keyword evidence="3" id="KW-1003">Cell membrane</keyword>
<feature type="transmembrane region" description="Helical" evidence="7">
    <location>
        <begin position="132"/>
        <end position="156"/>
    </location>
</feature>
<organism evidence="10 11">
    <name type="scientific">candidate division WWE3 bacterium CG23_combo_of_CG06-09_8_20_14_all_40_14</name>
    <dbReference type="NCBI Taxonomy" id="1975095"/>
    <lineage>
        <taxon>Bacteria</taxon>
        <taxon>Katanobacteria</taxon>
    </lineage>
</organism>
<dbReference type="PANTHER" id="PTHR30487:SF0">
    <property type="entry name" value="PREPILIN LEADER PEPTIDASE_N-METHYLTRANSFERASE-RELATED"/>
    <property type="match status" value="1"/>
</dbReference>
<keyword evidence="6 7" id="KW-0472">Membrane</keyword>
<evidence type="ECO:0000256" key="2">
    <source>
        <dbReference type="ARBA" id="ARBA00005801"/>
    </source>
</evidence>
<keyword evidence="5 7" id="KW-1133">Transmembrane helix</keyword>
<reference evidence="10 11" key="1">
    <citation type="submission" date="2017-09" db="EMBL/GenBank/DDBJ databases">
        <title>Depth-based differentiation of microbial function through sediment-hosted aquifers and enrichment of novel symbionts in the deep terrestrial subsurface.</title>
        <authorList>
            <person name="Probst A.J."/>
            <person name="Ladd B."/>
            <person name="Jarett J.K."/>
            <person name="Geller-Mcgrath D.E."/>
            <person name="Sieber C.M."/>
            <person name="Emerson J.B."/>
            <person name="Anantharaman K."/>
            <person name="Thomas B.C."/>
            <person name="Malmstrom R."/>
            <person name="Stieglmeier M."/>
            <person name="Klingl A."/>
            <person name="Woyke T."/>
            <person name="Ryan C.M."/>
            <person name="Banfield J.F."/>
        </authorList>
    </citation>
    <scope>NUCLEOTIDE SEQUENCE [LARGE SCALE GENOMIC DNA]</scope>
    <source>
        <strain evidence="10">CG23_combo_of_CG06-09_8_20_14_all_40_14</strain>
    </source>
</reference>
<feature type="domain" description="Prepilin peptidase A24 N-terminal" evidence="9">
    <location>
        <begin position="11"/>
        <end position="91"/>
    </location>
</feature>
<feature type="transmembrane region" description="Helical" evidence="7">
    <location>
        <begin position="76"/>
        <end position="100"/>
    </location>
</feature>
<dbReference type="PANTHER" id="PTHR30487">
    <property type="entry name" value="TYPE 4 PREPILIN-LIKE PROTEINS LEADER PEPTIDE-PROCESSING ENZYME"/>
    <property type="match status" value="1"/>
</dbReference>
<evidence type="ECO:0000256" key="4">
    <source>
        <dbReference type="ARBA" id="ARBA00022692"/>
    </source>
</evidence>
<evidence type="ECO:0000256" key="5">
    <source>
        <dbReference type="ARBA" id="ARBA00022989"/>
    </source>
</evidence>
<dbReference type="EMBL" id="PCQY01000018">
    <property type="protein sequence ID" value="PIP04634.1"/>
    <property type="molecule type" value="Genomic_DNA"/>
</dbReference>
<sequence>MTFFIYLYIFLIGACAGSFLNVVIDRFPKRQKLIKSRSICPFCKTPLSFRDLLPIVSFVLLGGKCRYCKKKIDKTLPLVEILAGVMFILVMSIDGGIGGVGIVEKLYYLAIFSVLLAVFFMDLKYGVIEDKLVLAGVFIWGFYTVFSKAGILYFYYTSLRGDAFGKYLIKAGFLNSLFVRELKEVFLSLLCAVILFLFFYFLAFITRGRGIGGGDVKFAFLMGLILGFPKIIPAFFLSFLTGALVSLILILLRKKTIKQTVPFGPFLVFGAVLGLLFGEGIVSWYLKFL</sequence>
<accession>A0A2G9XCE3</accession>
<comment type="caution">
    <text evidence="10">The sequence shown here is derived from an EMBL/GenBank/DDBJ whole genome shotgun (WGS) entry which is preliminary data.</text>
</comment>
<feature type="transmembrane region" description="Helical" evidence="7">
    <location>
        <begin position="263"/>
        <end position="286"/>
    </location>
</feature>
<feature type="transmembrane region" description="Helical" evidence="7">
    <location>
        <begin position="218"/>
        <end position="251"/>
    </location>
</feature>
<dbReference type="InterPro" id="IPR000045">
    <property type="entry name" value="Prepilin_IV_endopep_pep"/>
</dbReference>
<evidence type="ECO:0000259" key="8">
    <source>
        <dbReference type="Pfam" id="PF01478"/>
    </source>
</evidence>
<evidence type="ECO:0000259" key="9">
    <source>
        <dbReference type="Pfam" id="PF06750"/>
    </source>
</evidence>
<gene>
    <name evidence="10" type="ORF">COX53_01320</name>
</gene>
<dbReference type="Pfam" id="PF01478">
    <property type="entry name" value="Peptidase_A24"/>
    <property type="match status" value="1"/>
</dbReference>
<name>A0A2G9XCE3_UNCKA</name>
<protein>
    <recommendedName>
        <fullName evidence="12">Prepilin peptidase</fullName>
    </recommendedName>
</protein>
<feature type="transmembrane region" description="Helical" evidence="7">
    <location>
        <begin position="106"/>
        <end position="125"/>
    </location>
</feature>
<evidence type="ECO:0000256" key="1">
    <source>
        <dbReference type="ARBA" id="ARBA00004651"/>
    </source>
</evidence>
<feature type="transmembrane region" description="Helical" evidence="7">
    <location>
        <begin position="6"/>
        <end position="24"/>
    </location>
</feature>
<dbReference type="Pfam" id="PF06750">
    <property type="entry name" value="A24_N_bact"/>
    <property type="match status" value="1"/>
</dbReference>
<comment type="similarity">
    <text evidence="2">Belongs to the peptidase A24 family.</text>
</comment>
<proteinExistence type="inferred from homology"/>
<dbReference type="AlphaFoldDB" id="A0A2G9XCE3"/>
<dbReference type="Gene3D" id="1.20.120.1220">
    <property type="match status" value="1"/>
</dbReference>
<evidence type="ECO:0008006" key="12">
    <source>
        <dbReference type="Google" id="ProtNLM"/>
    </source>
</evidence>
<dbReference type="GO" id="GO:0005886">
    <property type="term" value="C:plasma membrane"/>
    <property type="evidence" value="ECO:0007669"/>
    <property type="project" value="UniProtKB-SubCell"/>
</dbReference>
<feature type="transmembrane region" description="Helical" evidence="7">
    <location>
        <begin position="185"/>
        <end position="206"/>
    </location>
</feature>
<dbReference type="Proteomes" id="UP000231388">
    <property type="component" value="Unassembled WGS sequence"/>
</dbReference>
<feature type="domain" description="Prepilin type IV endopeptidase peptidase" evidence="8">
    <location>
        <begin position="168"/>
        <end position="246"/>
    </location>
</feature>
<dbReference type="GO" id="GO:0004190">
    <property type="term" value="F:aspartic-type endopeptidase activity"/>
    <property type="evidence" value="ECO:0007669"/>
    <property type="project" value="InterPro"/>
</dbReference>
<dbReference type="InterPro" id="IPR010627">
    <property type="entry name" value="Prepilin_pept_A24_N"/>
</dbReference>
<keyword evidence="4 7" id="KW-0812">Transmembrane</keyword>
<evidence type="ECO:0000256" key="7">
    <source>
        <dbReference type="SAM" id="Phobius"/>
    </source>
</evidence>
<dbReference type="GO" id="GO:0006465">
    <property type="term" value="P:signal peptide processing"/>
    <property type="evidence" value="ECO:0007669"/>
    <property type="project" value="TreeGrafter"/>
</dbReference>
<evidence type="ECO:0000256" key="3">
    <source>
        <dbReference type="ARBA" id="ARBA00022475"/>
    </source>
</evidence>
<dbReference type="InterPro" id="IPR050882">
    <property type="entry name" value="Prepilin_peptidase/N-MTase"/>
</dbReference>